<keyword evidence="6" id="KW-0460">Magnesium</keyword>
<dbReference type="InterPro" id="IPR023865">
    <property type="entry name" value="Aliphatic_acid_kinase_CS"/>
</dbReference>
<evidence type="ECO:0000256" key="1">
    <source>
        <dbReference type="ARBA" id="ARBA00008748"/>
    </source>
</evidence>
<feature type="binding site" evidence="6">
    <location>
        <begin position="208"/>
        <end position="212"/>
    </location>
    <ligand>
        <name>ATP</name>
        <dbReference type="ChEBI" id="CHEBI:30616"/>
    </ligand>
</feature>
<dbReference type="GO" id="GO:0005737">
    <property type="term" value="C:cytoplasm"/>
    <property type="evidence" value="ECO:0007669"/>
    <property type="project" value="UniProtKB-SubCell"/>
</dbReference>
<comment type="similarity">
    <text evidence="1 6 7">Belongs to the acetokinase family.</text>
</comment>
<evidence type="ECO:0000256" key="3">
    <source>
        <dbReference type="ARBA" id="ARBA00022741"/>
    </source>
</evidence>
<dbReference type="GO" id="GO:0008776">
    <property type="term" value="F:acetate kinase activity"/>
    <property type="evidence" value="ECO:0007669"/>
    <property type="project" value="UniProtKB-UniRule"/>
</dbReference>
<keyword evidence="3 6" id="KW-0547">Nucleotide-binding</keyword>
<feature type="site" description="Transition state stabilizer" evidence="6">
    <location>
        <position position="241"/>
    </location>
</feature>
<dbReference type="PRINTS" id="PR00471">
    <property type="entry name" value="ACETATEKNASE"/>
</dbReference>
<accession>A0A1X7LS30</accession>
<keyword evidence="6" id="KW-0963">Cytoplasm</keyword>
<comment type="catalytic activity">
    <reaction evidence="6">
        <text>acetate + ATP = acetyl phosphate + ADP</text>
        <dbReference type="Rhea" id="RHEA:11352"/>
        <dbReference type="ChEBI" id="CHEBI:22191"/>
        <dbReference type="ChEBI" id="CHEBI:30089"/>
        <dbReference type="ChEBI" id="CHEBI:30616"/>
        <dbReference type="ChEBI" id="CHEBI:456216"/>
        <dbReference type="EC" id="2.7.2.1"/>
    </reaction>
</comment>
<dbReference type="SUPFAM" id="SSF53067">
    <property type="entry name" value="Actin-like ATPase domain"/>
    <property type="match status" value="2"/>
</dbReference>
<comment type="subcellular location">
    <subcellularLocation>
        <location evidence="6">Cytoplasm</location>
    </subcellularLocation>
</comment>
<protein>
    <recommendedName>
        <fullName evidence="6">Acetate kinase</fullName>
        <ecNumber evidence="6">2.7.2.1</ecNumber>
    </recommendedName>
    <alternativeName>
        <fullName evidence="6">Acetokinase</fullName>
    </alternativeName>
</protein>
<evidence type="ECO:0000256" key="5">
    <source>
        <dbReference type="ARBA" id="ARBA00022840"/>
    </source>
</evidence>
<evidence type="ECO:0000256" key="4">
    <source>
        <dbReference type="ARBA" id="ARBA00022777"/>
    </source>
</evidence>
<keyword evidence="6" id="KW-0479">Metal-binding</keyword>
<dbReference type="AlphaFoldDB" id="A0A1X7LS30"/>
<dbReference type="STRING" id="1515439.SAMN06265784_108128"/>
<comment type="cofactor">
    <cofactor evidence="6">
        <name>Mg(2+)</name>
        <dbReference type="ChEBI" id="CHEBI:18420"/>
    </cofactor>
    <cofactor evidence="6">
        <name>Mn(2+)</name>
        <dbReference type="ChEBI" id="CHEBI:29035"/>
    </cofactor>
    <text evidence="6">Mg(2+). Can also accept Mn(2+).</text>
</comment>
<evidence type="ECO:0000256" key="7">
    <source>
        <dbReference type="RuleBase" id="RU003835"/>
    </source>
</evidence>
<dbReference type="GO" id="GO:0000287">
    <property type="term" value="F:magnesium ion binding"/>
    <property type="evidence" value="ECO:0007669"/>
    <property type="project" value="UniProtKB-UniRule"/>
</dbReference>
<evidence type="ECO:0000256" key="2">
    <source>
        <dbReference type="ARBA" id="ARBA00022679"/>
    </source>
</evidence>
<dbReference type="OrthoDB" id="9802453at2"/>
<dbReference type="PIRSF" id="PIRSF000722">
    <property type="entry name" value="Acetate_prop_kin"/>
    <property type="match status" value="1"/>
</dbReference>
<dbReference type="InterPro" id="IPR043129">
    <property type="entry name" value="ATPase_NBD"/>
</dbReference>
<comment type="caution">
    <text evidence="6">Lacks conserved residue(s) required for the propagation of feature annotation.</text>
</comment>
<dbReference type="NCBIfam" id="TIGR00016">
    <property type="entry name" value="ackA"/>
    <property type="match status" value="1"/>
</dbReference>
<name>A0A1X7LS30_9BURK</name>
<dbReference type="HAMAP" id="MF_00020">
    <property type="entry name" value="Acetate_kinase"/>
    <property type="match status" value="1"/>
</dbReference>
<evidence type="ECO:0000256" key="6">
    <source>
        <dbReference type="HAMAP-Rule" id="MF_00020"/>
    </source>
</evidence>
<dbReference type="GO" id="GO:0006083">
    <property type="term" value="P:acetate metabolic process"/>
    <property type="evidence" value="ECO:0007669"/>
    <property type="project" value="TreeGrafter"/>
</dbReference>
<dbReference type="PANTHER" id="PTHR21060:SF15">
    <property type="entry name" value="ACETATE KINASE-RELATED"/>
    <property type="match status" value="1"/>
</dbReference>
<feature type="binding site" evidence="6">
    <location>
        <position position="97"/>
    </location>
    <ligand>
        <name>substrate</name>
    </ligand>
</feature>
<dbReference type="Gene3D" id="3.30.420.40">
    <property type="match status" value="2"/>
</dbReference>
<dbReference type="RefSeq" id="WP_085487517.1">
    <property type="nucleotide sequence ID" value="NZ_FXAT01000008.1"/>
</dbReference>
<dbReference type="EC" id="2.7.2.1" evidence="6"/>
<feature type="binding site" evidence="6">
    <location>
        <position position="14"/>
    </location>
    <ligand>
        <name>Mg(2+)</name>
        <dbReference type="ChEBI" id="CHEBI:18420"/>
    </ligand>
</feature>
<dbReference type="Proteomes" id="UP000193228">
    <property type="component" value="Unassembled WGS sequence"/>
</dbReference>
<reference evidence="9" key="1">
    <citation type="submission" date="2017-04" db="EMBL/GenBank/DDBJ databases">
        <authorList>
            <person name="Varghese N."/>
            <person name="Submissions S."/>
        </authorList>
    </citation>
    <scope>NUCLEOTIDE SEQUENCE [LARGE SCALE GENOMIC DNA]</scope>
    <source>
        <strain evidence="9">LMG 29540</strain>
    </source>
</reference>
<dbReference type="GO" id="GO:0006085">
    <property type="term" value="P:acetyl-CoA biosynthetic process"/>
    <property type="evidence" value="ECO:0007669"/>
    <property type="project" value="UniProtKB-UniRule"/>
</dbReference>
<dbReference type="PROSITE" id="PS01075">
    <property type="entry name" value="ACETATE_KINASE_1"/>
    <property type="match status" value="1"/>
</dbReference>
<evidence type="ECO:0000313" key="8">
    <source>
        <dbReference type="EMBL" id="SMG56287.1"/>
    </source>
</evidence>
<comment type="function">
    <text evidence="6">Catalyzes the formation of acetyl phosphate from acetate and ATP. Can also catalyze the reverse reaction.</text>
</comment>
<keyword evidence="9" id="KW-1185">Reference proteome</keyword>
<dbReference type="GO" id="GO:0005524">
    <property type="term" value="F:ATP binding"/>
    <property type="evidence" value="ECO:0007669"/>
    <property type="project" value="UniProtKB-KW"/>
</dbReference>
<feature type="binding site" evidence="6">
    <location>
        <position position="21"/>
    </location>
    <ligand>
        <name>ATP</name>
        <dbReference type="ChEBI" id="CHEBI:30616"/>
    </ligand>
</feature>
<feature type="site" description="Transition state stabilizer" evidence="6">
    <location>
        <position position="185"/>
    </location>
</feature>
<dbReference type="PANTHER" id="PTHR21060">
    <property type="entry name" value="ACETATE KINASE"/>
    <property type="match status" value="1"/>
</dbReference>
<proteinExistence type="inferred from homology"/>
<dbReference type="UniPathway" id="UPA00340">
    <property type="reaction ID" value="UER00458"/>
</dbReference>
<keyword evidence="4 6" id="KW-0418">Kinase</keyword>
<sequence>MHTDAQEQTILVLNSGSSSLKFGLFAHAADADDEALLLEGAADGIGRSDGRLRISTPDGRVLLQQERMLESQTDALQKLSQVLAQQHHARPVAVGHRVVHGGPHLRAHQRLTADVLRHLRDALHFAPLHIPPALALIGEATKIFGDAIHFACFDTAFHATLPPRAAQLALPRRYADAGVIRYGFHGLSYESLVAQLGAQLPSRAVFAHLGNGSSVCALLEGKSVDTSMGLTPTGGVPMGTRCGDLDPGVLLYLMRTEHLDADALEALLNRHSGLAGYADGESDMQALEKRAAAGDAHAALAIDAFASAVRKTIGGYAALLGGIDLLVFTGGIGEHSAQVRRLVCGGLAFLGLVENDPARKVRVLHTEEEKQIARHCRALMRDGAG</sequence>
<feature type="binding site" evidence="6">
    <location>
        <begin position="331"/>
        <end position="335"/>
    </location>
    <ligand>
        <name>ATP</name>
        <dbReference type="ChEBI" id="CHEBI:30616"/>
    </ligand>
</feature>
<feature type="binding site" evidence="6">
    <location>
        <position position="368"/>
    </location>
    <ligand>
        <name>Mg(2+)</name>
        <dbReference type="ChEBI" id="CHEBI:18420"/>
    </ligand>
</feature>
<gene>
    <name evidence="6" type="primary">ackA</name>
    <name evidence="8" type="ORF">SAMN06265784_108128</name>
</gene>
<organism evidence="8 9">
    <name type="scientific">Paraburkholderia susongensis</name>
    <dbReference type="NCBI Taxonomy" id="1515439"/>
    <lineage>
        <taxon>Bacteria</taxon>
        <taxon>Pseudomonadati</taxon>
        <taxon>Pseudomonadota</taxon>
        <taxon>Betaproteobacteria</taxon>
        <taxon>Burkholderiales</taxon>
        <taxon>Burkholderiaceae</taxon>
        <taxon>Paraburkholderia</taxon>
    </lineage>
</organism>
<dbReference type="InterPro" id="IPR004372">
    <property type="entry name" value="Ac/propionate_kinase"/>
</dbReference>
<keyword evidence="2 6" id="KW-0808">Transferase</keyword>
<dbReference type="InterPro" id="IPR000890">
    <property type="entry name" value="Aliphatic_acid_kin_short-chain"/>
</dbReference>
<evidence type="ECO:0000313" key="9">
    <source>
        <dbReference type="Proteomes" id="UP000193228"/>
    </source>
</evidence>
<keyword evidence="5 6" id="KW-0067">ATP-binding</keyword>
<dbReference type="PROSITE" id="PS01076">
    <property type="entry name" value="ACETATE_KINASE_2"/>
    <property type="match status" value="1"/>
</dbReference>
<comment type="pathway">
    <text evidence="6">Metabolic intermediate biosynthesis; acetyl-CoA biosynthesis; acetyl-CoA from acetate: step 1/2.</text>
</comment>
<feature type="active site" description="Proton donor/acceptor" evidence="6">
    <location>
        <position position="154"/>
    </location>
</feature>
<comment type="subunit">
    <text evidence="6">Homodimer.</text>
</comment>
<dbReference type="Pfam" id="PF00871">
    <property type="entry name" value="Acetate_kinase"/>
    <property type="match status" value="1"/>
</dbReference>
<dbReference type="EMBL" id="FXAT01000008">
    <property type="protein sequence ID" value="SMG56287.1"/>
    <property type="molecule type" value="Genomic_DNA"/>
</dbReference>